<comment type="subcellular location">
    <subcellularLocation>
        <location evidence="1">Cell membrane</location>
        <topology evidence="1">Multi-pass membrane protein</topology>
    </subcellularLocation>
</comment>
<evidence type="ECO:0000256" key="5">
    <source>
        <dbReference type="ARBA" id="ARBA00022989"/>
    </source>
</evidence>
<dbReference type="InterPro" id="IPR007140">
    <property type="entry name" value="DUF350"/>
</dbReference>
<dbReference type="EMBL" id="BMPI01000015">
    <property type="protein sequence ID" value="GGM31148.1"/>
    <property type="molecule type" value="Genomic_DNA"/>
</dbReference>
<keyword evidence="4 7" id="KW-0812">Transmembrane</keyword>
<evidence type="ECO:0000256" key="4">
    <source>
        <dbReference type="ARBA" id="ARBA00022692"/>
    </source>
</evidence>
<dbReference type="GO" id="GO:0005886">
    <property type="term" value="C:plasma membrane"/>
    <property type="evidence" value="ECO:0007669"/>
    <property type="project" value="UniProtKB-SubCell"/>
</dbReference>
<organism evidence="8 9">
    <name type="scientific">Dactylosporangium sucinum</name>
    <dbReference type="NCBI Taxonomy" id="1424081"/>
    <lineage>
        <taxon>Bacteria</taxon>
        <taxon>Bacillati</taxon>
        <taxon>Actinomycetota</taxon>
        <taxon>Actinomycetes</taxon>
        <taxon>Micromonosporales</taxon>
        <taxon>Micromonosporaceae</taxon>
        <taxon>Dactylosporangium</taxon>
    </lineage>
</organism>
<comment type="caution">
    <text evidence="8">The sequence shown here is derived from an EMBL/GenBank/DDBJ whole genome shotgun (WGS) entry which is preliminary data.</text>
</comment>
<evidence type="ECO:0000256" key="3">
    <source>
        <dbReference type="ARBA" id="ARBA00022475"/>
    </source>
</evidence>
<reference evidence="8" key="2">
    <citation type="submission" date="2020-09" db="EMBL/GenBank/DDBJ databases">
        <authorList>
            <person name="Sun Q."/>
            <person name="Ohkuma M."/>
        </authorList>
    </citation>
    <scope>NUCLEOTIDE SEQUENCE</scope>
    <source>
        <strain evidence="8">JCM 19831</strain>
    </source>
</reference>
<evidence type="ECO:0000256" key="2">
    <source>
        <dbReference type="ARBA" id="ARBA00005779"/>
    </source>
</evidence>
<comment type="similarity">
    <text evidence="2">Belongs to the UPF0719 family.</text>
</comment>
<feature type="transmembrane region" description="Helical" evidence="7">
    <location>
        <begin position="82"/>
        <end position="100"/>
    </location>
</feature>
<reference evidence="8" key="1">
    <citation type="journal article" date="2014" name="Int. J. Syst. Evol. Microbiol.">
        <title>Complete genome sequence of Corynebacterium casei LMG S-19264T (=DSM 44701T), isolated from a smear-ripened cheese.</title>
        <authorList>
            <consortium name="US DOE Joint Genome Institute (JGI-PGF)"/>
            <person name="Walter F."/>
            <person name="Albersmeier A."/>
            <person name="Kalinowski J."/>
            <person name="Ruckert C."/>
        </authorList>
    </citation>
    <scope>NUCLEOTIDE SEQUENCE</scope>
    <source>
        <strain evidence="8">JCM 19831</strain>
    </source>
</reference>
<gene>
    <name evidence="8" type="ORF">GCM10007977_035510</name>
</gene>
<feature type="transmembrane region" description="Helical" evidence="7">
    <location>
        <begin position="120"/>
        <end position="139"/>
    </location>
</feature>
<sequence>MLELVTDLAVTLGYAAIGIVLMAIGAALVDVATPGSLRHLIWTDRNANAAILLASNLVAVGTITVTAIVASDGDFVKGIASTVGYGLVGLLVMTVAFIVVDMATPGKLGALLVHPEPHPAVWITAAVHLAVGAIIAAAIL</sequence>
<dbReference type="Proteomes" id="UP000642070">
    <property type="component" value="Unassembled WGS sequence"/>
</dbReference>
<feature type="transmembrane region" description="Helical" evidence="7">
    <location>
        <begin position="12"/>
        <end position="29"/>
    </location>
</feature>
<proteinExistence type="inferred from homology"/>
<evidence type="ECO:0008006" key="10">
    <source>
        <dbReference type="Google" id="ProtNLM"/>
    </source>
</evidence>
<feature type="transmembrane region" description="Helical" evidence="7">
    <location>
        <begin position="49"/>
        <end position="70"/>
    </location>
</feature>
<evidence type="ECO:0000313" key="9">
    <source>
        <dbReference type="Proteomes" id="UP000642070"/>
    </source>
</evidence>
<keyword evidence="9" id="KW-1185">Reference proteome</keyword>
<keyword evidence="3" id="KW-1003">Cell membrane</keyword>
<name>A0A917WUY5_9ACTN</name>
<evidence type="ECO:0000256" key="1">
    <source>
        <dbReference type="ARBA" id="ARBA00004651"/>
    </source>
</evidence>
<dbReference type="Pfam" id="PF03994">
    <property type="entry name" value="DUF350"/>
    <property type="match status" value="1"/>
</dbReference>
<dbReference type="AlphaFoldDB" id="A0A917WUY5"/>
<evidence type="ECO:0000256" key="6">
    <source>
        <dbReference type="ARBA" id="ARBA00023136"/>
    </source>
</evidence>
<keyword evidence="5 7" id="KW-1133">Transmembrane helix</keyword>
<protein>
    <recommendedName>
        <fullName evidence="10">DUF350 domain-containing protein</fullName>
    </recommendedName>
</protein>
<accession>A0A917WUY5</accession>
<evidence type="ECO:0000256" key="7">
    <source>
        <dbReference type="SAM" id="Phobius"/>
    </source>
</evidence>
<dbReference type="RefSeq" id="WP_190250952.1">
    <property type="nucleotide sequence ID" value="NZ_BMPI01000015.1"/>
</dbReference>
<keyword evidence="6 7" id="KW-0472">Membrane</keyword>
<evidence type="ECO:0000313" key="8">
    <source>
        <dbReference type="EMBL" id="GGM31148.1"/>
    </source>
</evidence>